<dbReference type="InterPro" id="IPR043519">
    <property type="entry name" value="NT_sf"/>
</dbReference>
<evidence type="ECO:0000313" key="2">
    <source>
        <dbReference type="EMBL" id="KAH9522899.1"/>
    </source>
</evidence>
<dbReference type="PANTHER" id="PTHR12271:SF40">
    <property type="entry name" value="POLY(A) RNA POLYMERASE GLD2"/>
    <property type="match status" value="1"/>
</dbReference>
<dbReference type="EMBL" id="ASGP02000002">
    <property type="protein sequence ID" value="KAH9522899.1"/>
    <property type="molecule type" value="Genomic_DNA"/>
</dbReference>
<dbReference type="Pfam" id="PF22600">
    <property type="entry name" value="MTPAP-like_central"/>
    <property type="match status" value="1"/>
</dbReference>
<dbReference type="Gene3D" id="1.10.1410.10">
    <property type="match status" value="1"/>
</dbReference>
<dbReference type="GO" id="GO:0031123">
    <property type="term" value="P:RNA 3'-end processing"/>
    <property type="evidence" value="ECO:0007669"/>
    <property type="project" value="TreeGrafter"/>
</dbReference>
<dbReference type="SUPFAM" id="SSF81631">
    <property type="entry name" value="PAP/OAS1 substrate-binding domain"/>
    <property type="match status" value="1"/>
</dbReference>
<dbReference type="GO" id="GO:1990817">
    <property type="term" value="F:poly(A) RNA polymerase activity"/>
    <property type="evidence" value="ECO:0007669"/>
    <property type="project" value="TreeGrafter"/>
</dbReference>
<keyword evidence="3" id="KW-1185">Reference proteome</keyword>
<dbReference type="Proteomes" id="UP000790347">
    <property type="component" value="Unassembled WGS sequence"/>
</dbReference>
<sequence>MSTIVSNFVNYYNDLIYLVYEKHRQRKEDYQTKLQIRQQFYDIIVDSKLDVSFDLYMVGSTQTQFSLRSSDMDLCMLVYDNNGQIDHRYRHDKATTIALLKSIKDIISEKLLLKNEINLLMNAKVPILKIETEQNRIAVDLNINGDISIRNTFSVDILSVKLDYRVAPLVVAIKSWARKNRIDSPFYGMLSSYSLSLMAIHFLQNIQPPILPLMRAELSDQIRFDRIVNTGHLLEHLNTFIMETKKKFHSHNNQWPLGELFYRFIEYYHHRFSFNHYNHFSIRELFSNRLSSNNSSFIMVEDPFHYHNTASSVTISSYITIMEAFRRTYQLLNAFTLSDQFFDL</sequence>
<feature type="domain" description="Poly(A) RNA polymerase mitochondrial-like central palm" evidence="1">
    <location>
        <begin position="15"/>
        <end position="152"/>
    </location>
</feature>
<protein>
    <submittedName>
        <fullName evidence="2">Zinc finger, CCHC domain-containing protein</fullName>
    </submittedName>
</protein>
<dbReference type="SUPFAM" id="SSF81301">
    <property type="entry name" value="Nucleotidyltransferase"/>
    <property type="match status" value="1"/>
</dbReference>
<dbReference type="CDD" id="cd05402">
    <property type="entry name" value="NT_PAP_TUTase"/>
    <property type="match status" value="1"/>
</dbReference>
<comment type="caution">
    <text evidence="2">The sequence shown here is derived from an EMBL/GenBank/DDBJ whole genome shotgun (WGS) entry which is preliminary data.</text>
</comment>
<evidence type="ECO:0000259" key="1">
    <source>
        <dbReference type="Pfam" id="PF22600"/>
    </source>
</evidence>
<dbReference type="PANTHER" id="PTHR12271">
    <property type="entry name" value="POLY A POLYMERASE CID PAP -RELATED"/>
    <property type="match status" value="1"/>
</dbReference>
<proteinExistence type="predicted"/>
<reference evidence="2" key="2">
    <citation type="journal article" date="2022" name="Res Sq">
        <title>Comparative Genomics Reveals Insights into the Divergent Evolution of Astigmatic Mites and Household Pest Adaptations.</title>
        <authorList>
            <person name="Xiong Q."/>
            <person name="Wan A.T.-Y."/>
            <person name="Liu X.-Y."/>
            <person name="Fung C.S.-H."/>
            <person name="Xiao X."/>
            <person name="Malainual N."/>
            <person name="Hou J."/>
            <person name="Wang L."/>
            <person name="Wang M."/>
            <person name="Yang K."/>
            <person name="Cui Y."/>
            <person name="Leung E."/>
            <person name="Nong W."/>
            <person name="Shin S.-K."/>
            <person name="Au S."/>
            <person name="Jeong K.Y."/>
            <person name="Chew F.T."/>
            <person name="Hui J."/>
            <person name="Leung T.F."/>
            <person name="Tungtrongchitr A."/>
            <person name="Zhong N."/>
            <person name="Liu Z."/>
            <person name="Tsui S."/>
        </authorList>
    </citation>
    <scope>NUCLEOTIDE SEQUENCE</scope>
    <source>
        <strain evidence="2">Derf</strain>
        <tissue evidence="2">Whole organism</tissue>
    </source>
</reference>
<dbReference type="AlphaFoldDB" id="A0A922IAD5"/>
<reference evidence="2" key="1">
    <citation type="submission" date="2013-05" db="EMBL/GenBank/DDBJ databases">
        <authorList>
            <person name="Yim A.K.Y."/>
            <person name="Chan T.F."/>
            <person name="Ji K.M."/>
            <person name="Liu X.Y."/>
            <person name="Zhou J.W."/>
            <person name="Li R.Q."/>
            <person name="Yang K.Y."/>
            <person name="Li J."/>
            <person name="Li M."/>
            <person name="Law P.T.W."/>
            <person name="Wu Y.L."/>
            <person name="Cai Z.L."/>
            <person name="Qin H."/>
            <person name="Bao Y."/>
            <person name="Leung R.K.K."/>
            <person name="Ng P.K.S."/>
            <person name="Zou J."/>
            <person name="Zhong X.J."/>
            <person name="Ran P.X."/>
            <person name="Zhong N.S."/>
            <person name="Liu Z.G."/>
            <person name="Tsui S.K.W."/>
        </authorList>
    </citation>
    <scope>NUCLEOTIDE SEQUENCE</scope>
    <source>
        <strain evidence="2">Derf</strain>
        <tissue evidence="2">Whole organism</tissue>
    </source>
</reference>
<evidence type="ECO:0000313" key="3">
    <source>
        <dbReference type="Proteomes" id="UP000790347"/>
    </source>
</evidence>
<dbReference type="Gene3D" id="3.30.460.10">
    <property type="entry name" value="Beta Polymerase, domain 2"/>
    <property type="match status" value="1"/>
</dbReference>
<dbReference type="InterPro" id="IPR054708">
    <property type="entry name" value="MTPAP-like_central"/>
</dbReference>
<accession>A0A922IAD5</accession>
<name>A0A922IAD5_DERFA</name>
<organism evidence="2 3">
    <name type="scientific">Dermatophagoides farinae</name>
    <name type="common">American house dust mite</name>
    <dbReference type="NCBI Taxonomy" id="6954"/>
    <lineage>
        <taxon>Eukaryota</taxon>
        <taxon>Metazoa</taxon>
        <taxon>Ecdysozoa</taxon>
        <taxon>Arthropoda</taxon>
        <taxon>Chelicerata</taxon>
        <taxon>Arachnida</taxon>
        <taxon>Acari</taxon>
        <taxon>Acariformes</taxon>
        <taxon>Sarcoptiformes</taxon>
        <taxon>Astigmata</taxon>
        <taxon>Psoroptidia</taxon>
        <taxon>Analgoidea</taxon>
        <taxon>Pyroglyphidae</taxon>
        <taxon>Dermatophagoidinae</taxon>
        <taxon>Dermatophagoides</taxon>
    </lineage>
</organism>
<gene>
    <name evidence="2" type="primary">PAPD4_1</name>
    <name evidence="2" type="ORF">DERF_006451</name>
</gene>